<name>A0A3B0WJH8_9ZZZZ</name>
<dbReference type="AlphaFoldDB" id="A0A3B0WJH8"/>
<dbReference type="EMBL" id="UOFC01000292">
    <property type="protein sequence ID" value="VAW49579.1"/>
    <property type="molecule type" value="Genomic_DNA"/>
</dbReference>
<feature type="transmembrane region" description="Helical" evidence="1">
    <location>
        <begin position="12"/>
        <end position="30"/>
    </location>
</feature>
<keyword evidence="1" id="KW-1133">Transmembrane helix</keyword>
<keyword evidence="1" id="KW-0812">Transmembrane</keyword>
<organism evidence="2">
    <name type="scientific">hydrothermal vent metagenome</name>
    <dbReference type="NCBI Taxonomy" id="652676"/>
    <lineage>
        <taxon>unclassified sequences</taxon>
        <taxon>metagenomes</taxon>
        <taxon>ecological metagenomes</taxon>
    </lineage>
</organism>
<feature type="transmembrane region" description="Helical" evidence="1">
    <location>
        <begin position="51"/>
        <end position="73"/>
    </location>
</feature>
<sequence length="82" mass="9610">MIETELPTGIQYLLIAIQIVAVVLFLYLVGPYIRKEKWREKFIENKSARSILIVFVIIFIFTYGMGAFFDAFFPVERLDTSR</sequence>
<keyword evidence="1" id="KW-0472">Membrane</keyword>
<proteinExistence type="predicted"/>
<evidence type="ECO:0000256" key="1">
    <source>
        <dbReference type="SAM" id="Phobius"/>
    </source>
</evidence>
<protein>
    <submittedName>
        <fullName evidence="2">Uncharacterized protein</fullName>
    </submittedName>
</protein>
<gene>
    <name evidence="2" type="ORF">MNBD_GAMMA03-344</name>
</gene>
<accession>A0A3B0WJH8</accession>
<evidence type="ECO:0000313" key="2">
    <source>
        <dbReference type="EMBL" id="VAW49579.1"/>
    </source>
</evidence>
<reference evidence="2" key="1">
    <citation type="submission" date="2018-06" db="EMBL/GenBank/DDBJ databases">
        <authorList>
            <person name="Zhirakovskaya E."/>
        </authorList>
    </citation>
    <scope>NUCLEOTIDE SEQUENCE</scope>
</reference>